<dbReference type="Proteomes" id="UP000235145">
    <property type="component" value="Unassembled WGS sequence"/>
</dbReference>
<evidence type="ECO:0000313" key="2">
    <source>
        <dbReference type="Proteomes" id="UP000235145"/>
    </source>
</evidence>
<proteinExistence type="predicted"/>
<comment type="caution">
    <text evidence="1">The sequence shown here is derived from an EMBL/GenBank/DDBJ whole genome shotgun (WGS) entry which is preliminary data.</text>
</comment>
<name>A0A9R1W625_LACSA</name>
<dbReference type="EMBL" id="NBSK02000003">
    <property type="protein sequence ID" value="KAJ0217814.1"/>
    <property type="molecule type" value="Genomic_DNA"/>
</dbReference>
<dbReference type="AlphaFoldDB" id="A0A9R1W625"/>
<gene>
    <name evidence="1" type="ORF">LSAT_V11C300107470</name>
</gene>
<reference evidence="1 2" key="1">
    <citation type="journal article" date="2017" name="Nat. Commun.">
        <title>Genome assembly with in vitro proximity ligation data and whole-genome triplication in lettuce.</title>
        <authorList>
            <person name="Reyes-Chin-Wo S."/>
            <person name="Wang Z."/>
            <person name="Yang X."/>
            <person name="Kozik A."/>
            <person name="Arikit S."/>
            <person name="Song C."/>
            <person name="Xia L."/>
            <person name="Froenicke L."/>
            <person name="Lavelle D.O."/>
            <person name="Truco M.J."/>
            <person name="Xia R."/>
            <person name="Zhu S."/>
            <person name="Xu C."/>
            <person name="Xu H."/>
            <person name="Xu X."/>
            <person name="Cox K."/>
            <person name="Korf I."/>
            <person name="Meyers B.C."/>
            <person name="Michelmore R.W."/>
        </authorList>
    </citation>
    <scope>NUCLEOTIDE SEQUENCE [LARGE SCALE GENOMIC DNA]</scope>
    <source>
        <strain evidence="2">cv. Salinas</strain>
        <tissue evidence="1">Seedlings</tissue>
    </source>
</reference>
<organism evidence="1 2">
    <name type="scientific">Lactuca sativa</name>
    <name type="common">Garden lettuce</name>
    <dbReference type="NCBI Taxonomy" id="4236"/>
    <lineage>
        <taxon>Eukaryota</taxon>
        <taxon>Viridiplantae</taxon>
        <taxon>Streptophyta</taxon>
        <taxon>Embryophyta</taxon>
        <taxon>Tracheophyta</taxon>
        <taxon>Spermatophyta</taxon>
        <taxon>Magnoliopsida</taxon>
        <taxon>eudicotyledons</taxon>
        <taxon>Gunneridae</taxon>
        <taxon>Pentapetalae</taxon>
        <taxon>asterids</taxon>
        <taxon>campanulids</taxon>
        <taxon>Asterales</taxon>
        <taxon>Asteraceae</taxon>
        <taxon>Cichorioideae</taxon>
        <taxon>Cichorieae</taxon>
        <taxon>Lactucinae</taxon>
        <taxon>Lactuca</taxon>
    </lineage>
</organism>
<keyword evidence="2" id="KW-1185">Reference proteome</keyword>
<accession>A0A9R1W625</accession>
<evidence type="ECO:0000313" key="1">
    <source>
        <dbReference type="EMBL" id="KAJ0217814.1"/>
    </source>
</evidence>
<protein>
    <submittedName>
        <fullName evidence="1">Uncharacterized protein</fullName>
    </submittedName>
</protein>
<sequence length="236" mass="26390">MQEAVGSGRGSLGNRQQVEIVEFQALKDEVSTFVLRDSADVWKSPLSVDGKFYVHGLRSLIDSFLTAEMYNVMPIKINCFGGLASVESLLLVLSLREVFLPIVANAYGVHGRLKMWITCLWVALGLEMFYNRFWVGAIFLSEISIPSGSLSFLLPSNGESRAKSYVVLGPTWSICGYATTSRWGNCLKKCKVLLAIFYGYMCIWRARNNRLFSKDCISKAGVFDNVKHRGPFVNCI</sequence>